<organism evidence="1">
    <name type="scientific">marine sediment metagenome</name>
    <dbReference type="NCBI Taxonomy" id="412755"/>
    <lineage>
        <taxon>unclassified sequences</taxon>
        <taxon>metagenomes</taxon>
        <taxon>ecological metagenomes</taxon>
    </lineage>
</organism>
<accession>A0A0F9E283</accession>
<dbReference type="AlphaFoldDB" id="A0A0F9E283"/>
<name>A0A0F9E283_9ZZZZ</name>
<comment type="caution">
    <text evidence="1">The sequence shown here is derived from an EMBL/GenBank/DDBJ whole genome shotgun (WGS) entry which is preliminary data.</text>
</comment>
<gene>
    <name evidence="1" type="ORF">LCGC14_2128260</name>
</gene>
<evidence type="ECO:0000313" key="1">
    <source>
        <dbReference type="EMBL" id="KKL68109.1"/>
    </source>
</evidence>
<sequence length="142" mass="15693">METVHLTAHIEKAGFDDDQRRFWAKGYIHTTALGQVEDYSGDVIDTPESQAELEEAFYGFVKEYRSGDAGHELFDAATMIEGFVVTKEKIDGGLFPAGMDEGIYVGFEANASADGDTLWSRVKDGTYTMVSIYGEGWREDAA</sequence>
<proteinExistence type="predicted"/>
<dbReference type="EMBL" id="LAZR01026638">
    <property type="protein sequence ID" value="KKL68109.1"/>
    <property type="molecule type" value="Genomic_DNA"/>
</dbReference>
<reference evidence="1" key="1">
    <citation type="journal article" date="2015" name="Nature">
        <title>Complex archaea that bridge the gap between prokaryotes and eukaryotes.</title>
        <authorList>
            <person name="Spang A."/>
            <person name="Saw J.H."/>
            <person name="Jorgensen S.L."/>
            <person name="Zaremba-Niedzwiedzka K."/>
            <person name="Martijn J."/>
            <person name="Lind A.E."/>
            <person name="van Eijk R."/>
            <person name="Schleper C."/>
            <person name="Guy L."/>
            <person name="Ettema T.J."/>
        </authorList>
    </citation>
    <scope>NUCLEOTIDE SEQUENCE</scope>
</reference>
<protein>
    <submittedName>
        <fullName evidence="1">Uncharacterized protein</fullName>
    </submittedName>
</protein>